<evidence type="ECO:0000256" key="1">
    <source>
        <dbReference type="ARBA" id="ARBA00023015"/>
    </source>
</evidence>
<dbReference type="Proteomes" id="UP001652445">
    <property type="component" value="Unassembled WGS sequence"/>
</dbReference>
<organism evidence="6 7">
    <name type="scientific">Paenibacillus baimaensis</name>
    <dbReference type="NCBI Taxonomy" id="2982185"/>
    <lineage>
        <taxon>Bacteria</taxon>
        <taxon>Bacillati</taxon>
        <taxon>Bacillota</taxon>
        <taxon>Bacilli</taxon>
        <taxon>Bacillales</taxon>
        <taxon>Paenibacillaceae</taxon>
        <taxon>Paenibacillus</taxon>
    </lineage>
</organism>
<keyword evidence="7" id="KW-1185">Reference proteome</keyword>
<evidence type="ECO:0000259" key="5">
    <source>
        <dbReference type="PROSITE" id="PS01124"/>
    </source>
</evidence>
<keyword evidence="4" id="KW-0812">Transmembrane</keyword>
<keyword evidence="4" id="KW-0472">Membrane</keyword>
<dbReference type="RefSeq" id="WP_262684927.1">
    <property type="nucleotide sequence ID" value="NZ_JAOQIO010000065.1"/>
</dbReference>
<dbReference type="Pfam" id="PF12833">
    <property type="entry name" value="HTH_18"/>
    <property type="match status" value="1"/>
</dbReference>
<feature type="transmembrane region" description="Helical" evidence="4">
    <location>
        <begin position="265"/>
        <end position="287"/>
    </location>
</feature>
<evidence type="ECO:0000256" key="2">
    <source>
        <dbReference type="ARBA" id="ARBA00023125"/>
    </source>
</evidence>
<dbReference type="InterPro" id="IPR009057">
    <property type="entry name" value="Homeodomain-like_sf"/>
</dbReference>
<dbReference type="PROSITE" id="PS01124">
    <property type="entry name" value="HTH_ARAC_FAMILY_2"/>
    <property type="match status" value="1"/>
</dbReference>
<keyword evidence="1" id="KW-0805">Transcription regulation</keyword>
<dbReference type="SMART" id="SM00342">
    <property type="entry name" value="HTH_ARAC"/>
    <property type="match status" value="1"/>
</dbReference>
<evidence type="ECO:0000313" key="7">
    <source>
        <dbReference type="Proteomes" id="UP001652445"/>
    </source>
</evidence>
<keyword evidence="3" id="KW-0804">Transcription</keyword>
<evidence type="ECO:0000256" key="4">
    <source>
        <dbReference type="SAM" id="Phobius"/>
    </source>
</evidence>
<feature type="transmembrane region" description="Helical" evidence="4">
    <location>
        <begin position="7"/>
        <end position="32"/>
    </location>
</feature>
<dbReference type="Gene3D" id="1.10.10.60">
    <property type="entry name" value="Homeodomain-like"/>
    <property type="match status" value="2"/>
</dbReference>
<evidence type="ECO:0000313" key="6">
    <source>
        <dbReference type="EMBL" id="MCU6793691.1"/>
    </source>
</evidence>
<comment type="caution">
    <text evidence="6">The sequence shown here is derived from an EMBL/GenBank/DDBJ whole genome shotgun (WGS) entry which is preliminary data.</text>
</comment>
<dbReference type="InterPro" id="IPR018060">
    <property type="entry name" value="HTH_AraC"/>
</dbReference>
<accession>A0ABT2UI45</accession>
<dbReference type="SUPFAM" id="SSF46689">
    <property type="entry name" value="Homeodomain-like"/>
    <property type="match status" value="2"/>
</dbReference>
<feature type="domain" description="HTH araC/xylS-type" evidence="5">
    <location>
        <begin position="623"/>
        <end position="721"/>
    </location>
</feature>
<dbReference type="PANTHER" id="PTHR43280">
    <property type="entry name" value="ARAC-FAMILY TRANSCRIPTIONAL REGULATOR"/>
    <property type="match status" value="1"/>
</dbReference>
<evidence type="ECO:0000256" key="3">
    <source>
        <dbReference type="ARBA" id="ARBA00023163"/>
    </source>
</evidence>
<dbReference type="PANTHER" id="PTHR43280:SF10">
    <property type="entry name" value="REGULATORY PROTEIN POCR"/>
    <property type="match status" value="1"/>
</dbReference>
<dbReference type="EMBL" id="JAOQIO010000065">
    <property type="protein sequence ID" value="MCU6793691.1"/>
    <property type="molecule type" value="Genomic_DNA"/>
</dbReference>
<keyword evidence="2" id="KW-0238">DNA-binding</keyword>
<proteinExistence type="predicted"/>
<sequence>MRYYRKMFFAFASVALVFTLLLEAIFVSLYWIPSRKQFSVNLEQTARQASEYTDLRLRSLQETGVMMNLSDYTRAYLIGSLNGYERLRFARFVSLLSGTVPTLKQGTAVTRYDDDYVIMNNSTGNLDFFRASFHIPEELLTRTIEQFNENKSDTLQILNVQDDVGERLYVLAFCQWVGLPQPLYIFNSYTTQQLFHMNALSDGTLAVYYNNRLAAAAGKLNVEQLTTRLQNGTNYAGLDIRHASSSVSGFRYVYLAEPQRIFTPALLWMFGVGLAALAASLGIMGLITARMYQPIRGVLMTTGQFTAGDEMAHIRNTIVNLHTDVEEMAQALAQHKVAQESSVLHDLLTGVIPPEQAGEALASFPELPAKGPLVLVLLRYAPTAPFAGGFHHGVTGEARQRLANALQQHFAACSFFRVVEMSFESQVLLLQADWTESMTEGLKNTIISVEPEYGLDISAFIPPPCEGLKNLPAAYRKSMKMVEAREYAGSNSKVVHWEEARTPMKSTVYFPLQVEQNLINSVIHGKTGAWQSAVNEIIETNRVERNAAVSSVALMFEGTLNRLLDGSGAAGLELTHEQLPAVELSFRSCRTYEELKQQAQHLFDVLASRFASEQEKSNSSLADKMLAYVHEHYMREITLFDLADYLNLSRNYVSTLFKSATGCNFKDYISEYRYGKARQMIRENPDMRIKEVAELVGCNTDALSRLFMRYSGILPKEYREQASQGFAGSEE</sequence>
<keyword evidence="4" id="KW-1133">Transmembrane helix</keyword>
<name>A0ABT2UI45_9BACL</name>
<reference evidence="6 7" key="1">
    <citation type="submission" date="2022-09" db="EMBL/GenBank/DDBJ databases">
        <authorList>
            <person name="Han X.L."/>
            <person name="Wang Q."/>
            <person name="Lu T."/>
        </authorList>
    </citation>
    <scope>NUCLEOTIDE SEQUENCE [LARGE SCALE GENOMIC DNA]</scope>
    <source>
        <strain evidence="6 7">WQ 127069</strain>
    </source>
</reference>
<protein>
    <submittedName>
        <fullName evidence="6">Helix-turn-helix domain-containing protein</fullName>
    </submittedName>
</protein>
<gene>
    <name evidence="6" type="ORF">OB236_16415</name>
</gene>